<dbReference type="PANTHER" id="PTHR33048">
    <property type="entry name" value="PTH11-LIKE INTEGRAL MEMBRANE PROTEIN (AFU_ORTHOLOGUE AFUA_5G11245)"/>
    <property type="match status" value="1"/>
</dbReference>
<comment type="similarity">
    <text evidence="5">Belongs to the SAT4 family.</text>
</comment>
<dbReference type="InterPro" id="IPR052337">
    <property type="entry name" value="SAT4-like"/>
</dbReference>
<evidence type="ECO:0000256" key="5">
    <source>
        <dbReference type="ARBA" id="ARBA00038359"/>
    </source>
</evidence>
<dbReference type="OrthoDB" id="3897607at2759"/>
<feature type="transmembrane region" description="Helical" evidence="7">
    <location>
        <begin position="172"/>
        <end position="194"/>
    </location>
</feature>
<proteinExistence type="inferred from homology"/>
<evidence type="ECO:0000259" key="8">
    <source>
        <dbReference type="Pfam" id="PF20684"/>
    </source>
</evidence>
<feature type="transmembrane region" description="Helical" evidence="7">
    <location>
        <begin position="246"/>
        <end position="264"/>
    </location>
</feature>
<keyword evidence="10" id="KW-1185">Reference proteome</keyword>
<evidence type="ECO:0000256" key="7">
    <source>
        <dbReference type="SAM" id="Phobius"/>
    </source>
</evidence>
<comment type="subcellular location">
    <subcellularLocation>
        <location evidence="1">Membrane</location>
        <topology evidence="1">Multi-pass membrane protein</topology>
    </subcellularLocation>
</comment>
<dbReference type="AlphaFoldDB" id="A0A5N6TZ40"/>
<evidence type="ECO:0000256" key="4">
    <source>
        <dbReference type="ARBA" id="ARBA00023136"/>
    </source>
</evidence>
<evidence type="ECO:0000313" key="9">
    <source>
        <dbReference type="EMBL" id="KAE8151603.1"/>
    </source>
</evidence>
<feature type="compositionally biased region" description="Low complexity" evidence="6">
    <location>
        <begin position="281"/>
        <end position="293"/>
    </location>
</feature>
<evidence type="ECO:0000313" key="10">
    <source>
        <dbReference type="Proteomes" id="UP000325780"/>
    </source>
</evidence>
<dbReference type="PANTHER" id="PTHR33048:SF140">
    <property type="entry name" value="ATPASE, PUTATIVE (EUROFUNG)-RELATED"/>
    <property type="match status" value="1"/>
</dbReference>
<keyword evidence="4 7" id="KW-0472">Membrane</keyword>
<keyword evidence="2 7" id="KW-0812">Transmembrane</keyword>
<feature type="transmembrane region" description="Helical" evidence="7">
    <location>
        <begin position="12"/>
        <end position="32"/>
    </location>
</feature>
<protein>
    <recommendedName>
        <fullName evidence="8">Rhodopsin domain-containing protein</fullName>
    </recommendedName>
</protein>
<dbReference type="EMBL" id="ML742068">
    <property type="protein sequence ID" value="KAE8151603.1"/>
    <property type="molecule type" value="Genomic_DNA"/>
</dbReference>
<feature type="transmembrane region" description="Helical" evidence="7">
    <location>
        <begin position="87"/>
        <end position="110"/>
    </location>
</feature>
<gene>
    <name evidence="9" type="ORF">BDV25DRAFT_128676</name>
</gene>
<feature type="region of interest" description="Disordered" evidence="6">
    <location>
        <begin position="281"/>
        <end position="322"/>
    </location>
</feature>
<name>A0A5N6TZ40_ASPAV</name>
<dbReference type="Proteomes" id="UP000325780">
    <property type="component" value="Unassembled WGS sequence"/>
</dbReference>
<evidence type="ECO:0000256" key="2">
    <source>
        <dbReference type="ARBA" id="ARBA00022692"/>
    </source>
</evidence>
<feature type="transmembrane region" description="Helical" evidence="7">
    <location>
        <begin position="206"/>
        <end position="226"/>
    </location>
</feature>
<organism evidence="9 10">
    <name type="scientific">Aspergillus avenaceus</name>
    <dbReference type="NCBI Taxonomy" id="36643"/>
    <lineage>
        <taxon>Eukaryota</taxon>
        <taxon>Fungi</taxon>
        <taxon>Dikarya</taxon>
        <taxon>Ascomycota</taxon>
        <taxon>Pezizomycotina</taxon>
        <taxon>Eurotiomycetes</taxon>
        <taxon>Eurotiomycetidae</taxon>
        <taxon>Eurotiales</taxon>
        <taxon>Aspergillaceae</taxon>
        <taxon>Aspergillus</taxon>
        <taxon>Aspergillus subgen. Circumdati</taxon>
    </lineage>
</organism>
<dbReference type="Pfam" id="PF20684">
    <property type="entry name" value="Fung_rhodopsin"/>
    <property type="match status" value="1"/>
</dbReference>
<accession>A0A5N6TZ40</accession>
<dbReference type="GO" id="GO:0016020">
    <property type="term" value="C:membrane"/>
    <property type="evidence" value="ECO:0007669"/>
    <property type="project" value="UniProtKB-SubCell"/>
</dbReference>
<feature type="transmembrane region" description="Helical" evidence="7">
    <location>
        <begin position="122"/>
        <end position="143"/>
    </location>
</feature>
<feature type="compositionally biased region" description="Basic and acidic residues" evidence="6">
    <location>
        <begin position="304"/>
        <end position="313"/>
    </location>
</feature>
<reference evidence="9 10" key="1">
    <citation type="submission" date="2019-04" db="EMBL/GenBank/DDBJ databases">
        <title>Friends and foes A comparative genomics study of 23 Aspergillus species from section Flavi.</title>
        <authorList>
            <consortium name="DOE Joint Genome Institute"/>
            <person name="Kjaerbolling I."/>
            <person name="Vesth T."/>
            <person name="Frisvad J.C."/>
            <person name="Nybo J.L."/>
            <person name="Theobald S."/>
            <person name="Kildgaard S."/>
            <person name="Isbrandt T."/>
            <person name="Kuo A."/>
            <person name="Sato A."/>
            <person name="Lyhne E.K."/>
            <person name="Kogle M.E."/>
            <person name="Wiebenga A."/>
            <person name="Kun R.S."/>
            <person name="Lubbers R.J."/>
            <person name="Makela M.R."/>
            <person name="Barry K."/>
            <person name="Chovatia M."/>
            <person name="Clum A."/>
            <person name="Daum C."/>
            <person name="Haridas S."/>
            <person name="He G."/>
            <person name="LaButti K."/>
            <person name="Lipzen A."/>
            <person name="Mondo S."/>
            <person name="Riley R."/>
            <person name="Salamov A."/>
            <person name="Simmons B.A."/>
            <person name="Magnuson J.K."/>
            <person name="Henrissat B."/>
            <person name="Mortensen U.H."/>
            <person name="Larsen T.O."/>
            <person name="Devries R.P."/>
            <person name="Grigoriev I.V."/>
            <person name="Machida M."/>
            <person name="Baker S.E."/>
            <person name="Andersen M.R."/>
        </authorList>
    </citation>
    <scope>NUCLEOTIDE SEQUENCE [LARGE SCALE GENOMIC DNA]</scope>
    <source>
        <strain evidence="9 10">IBT 18842</strain>
    </source>
</reference>
<feature type="domain" description="Rhodopsin" evidence="8">
    <location>
        <begin position="26"/>
        <end position="269"/>
    </location>
</feature>
<evidence type="ECO:0000256" key="6">
    <source>
        <dbReference type="SAM" id="MobiDB-lite"/>
    </source>
</evidence>
<feature type="transmembrane region" description="Helical" evidence="7">
    <location>
        <begin position="44"/>
        <end position="67"/>
    </location>
</feature>
<evidence type="ECO:0000256" key="1">
    <source>
        <dbReference type="ARBA" id="ARBA00004141"/>
    </source>
</evidence>
<keyword evidence="3 7" id="KW-1133">Transmembrane helix</keyword>
<sequence>MVSGRSETIVVVASVFLVLPLLAVILRCYVRWRLVQGFGWDDGFMVLAMVIHIAFQTCGIAGAVVGIGQPQSYFTDQPHAFSQALLLWWLAQDFYLFASLSAKISIIISICRLTIVWTHRILLYAIGAASLIVHVVMFFFLFFQCSPVSYFWNRQRMSGTCLPTSVLLPVAYTYSVTAAVCDFAMGLLPVMLVWNLQLGRRTKCMLAIILGIGCLAGVAVVVRIPYLHRYTNTPGDFLYVTYQLSLWSNIESGLGITAGSLITLRPLLRHLRDYVFQLRSRNSDSSSDSLPDAASKDGGPSNPTDDRSTRSDNPEEADEQLPVGYHRMLRSMHDSCGKLDRFDDILGYT</sequence>
<dbReference type="InterPro" id="IPR049326">
    <property type="entry name" value="Rhodopsin_dom_fungi"/>
</dbReference>
<evidence type="ECO:0000256" key="3">
    <source>
        <dbReference type="ARBA" id="ARBA00022989"/>
    </source>
</evidence>